<dbReference type="RefSeq" id="WP_040271123.1">
    <property type="nucleotide sequence ID" value="NZ_JROO01000008.1"/>
</dbReference>
<dbReference type="EMBL" id="JROO01000008">
    <property type="protein sequence ID" value="KIH99827.1"/>
    <property type="molecule type" value="Genomic_DNA"/>
</dbReference>
<accession>A0A0C2JSL2</accession>
<dbReference type="AlphaFoldDB" id="A0A0C2JSL2"/>
<name>A0A0C2JSL2_9ACTN</name>
<evidence type="ECO:0000313" key="2">
    <source>
        <dbReference type="EMBL" id="KIH99827.1"/>
    </source>
</evidence>
<dbReference type="Proteomes" id="UP000031675">
    <property type="component" value="Unassembled WGS sequence"/>
</dbReference>
<evidence type="ECO:0000313" key="3">
    <source>
        <dbReference type="Proteomes" id="UP000031675"/>
    </source>
</evidence>
<sequence length="66" mass="6862">MRAYSGLVQVEASTVASARRVEARADGDSVFATADGGRDRLRLRRSGRGHTEGGAARPGPGHSAPE</sequence>
<feature type="region of interest" description="Disordered" evidence="1">
    <location>
        <begin position="31"/>
        <end position="66"/>
    </location>
</feature>
<evidence type="ECO:0000256" key="1">
    <source>
        <dbReference type="SAM" id="MobiDB-lite"/>
    </source>
</evidence>
<organism evidence="2 3">
    <name type="scientific">Streptomonospora alba</name>
    <dbReference type="NCBI Taxonomy" id="183763"/>
    <lineage>
        <taxon>Bacteria</taxon>
        <taxon>Bacillati</taxon>
        <taxon>Actinomycetota</taxon>
        <taxon>Actinomycetes</taxon>
        <taxon>Streptosporangiales</taxon>
        <taxon>Nocardiopsidaceae</taxon>
        <taxon>Streptomonospora</taxon>
    </lineage>
</organism>
<comment type="caution">
    <text evidence="2">The sequence shown here is derived from an EMBL/GenBank/DDBJ whole genome shotgun (WGS) entry which is preliminary data.</text>
</comment>
<keyword evidence="3" id="KW-1185">Reference proteome</keyword>
<reference evidence="3" key="1">
    <citation type="journal article" date="2015" name="Chem. Biol.">
        <title>Structure, bioactivity, and resistance mechanism of streptomonomicin, an unusual lasso Peptide from an understudied halophilic actinomycete.</title>
        <authorList>
            <person name="Metelev M."/>
            <person name="Tietz J.I."/>
            <person name="Melby J.O."/>
            <person name="Blair P.M."/>
            <person name="Zhu L."/>
            <person name="Livnat I."/>
            <person name="Severinov K."/>
            <person name="Mitchell D.A."/>
        </authorList>
    </citation>
    <scope>NUCLEOTIDE SEQUENCE [LARGE SCALE GENOMIC DNA]</scope>
    <source>
        <strain evidence="3">YIM 90003</strain>
    </source>
</reference>
<protein>
    <submittedName>
        <fullName evidence="2">Uncharacterized protein</fullName>
    </submittedName>
</protein>
<gene>
    <name evidence="2" type="ORF">LP52_04755</name>
</gene>
<proteinExistence type="predicted"/>